<feature type="signal peptide" evidence="1">
    <location>
        <begin position="1"/>
        <end position="18"/>
    </location>
</feature>
<name>A0AAV9QGF4_9PEZI</name>
<dbReference type="EMBL" id="JAXLQG010000002">
    <property type="protein sequence ID" value="KAK5543454.1"/>
    <property type="molecule type" value="Genomic_DNA"/>
</dbReference>
<keyword evidence="1" id="KW-0732">Signal</keyword>
<accession>A0AAV9QGF4</accession>
<protein>
    <recommendedName>
        <fullName evidence="2">Phytase-like domain-containing protein</fullName>
    </recommendedName>
</protein>
<feature type="chain" id="PRO_5043317349" description="Phytase-like domain-containing protein" evidence="1">
    <location>
        <begin position="19"/>
        <end position="534"/>
    </location>
</feature>
<dbReference type="InterPro" id="IPR027372">
    <property type="entry name" value="Phytase-like_dom"/>
</dbReference>
<reference evidence="3 4" key="1">
    <citation type="submission" date="2023-06" db="EMBL/GenBank/DDBJ databases">
        <title>Black Yeasts Isolated from many extreme environments.</title>
        <authorList>
            <person name="Coleine C."/>
            <person name="Stajich J.E."/>
            <person name="Selbmann L."/>
        </authorList>
    </citation>
    <scope>NUCLEOTIDE SEQUENCE [LARGE SCALE GENOMIC DNA]</scope>
    <source>
        <strain evidence="3 4">CCFEE 5887</strain>
    </source>
</reference>
<dbReference type="PANTHER" id="PTHR37957:SF1">
    <property type="entry name" value="PHYTASE-LIKE DOMAIN-CONTAINING PROTEIN"/>
    <property type="match status" value="1"/>
</dbReference>
<dbReference type="AlphaFoldDB" id="A0AAV9QGF4"/>
<comment type="caution">
    <text evidence="3">The sequence shown here is derived from an EMBL/GenBank/DDBJ whole genome shotgun (WGS) entry which is preliminary data.</text>
</comment>
<dbReference type="Proteomes" id="UP001345827">
    <property type="component" value="Unassembled WGS sequence"/>
</dbReference>
<sequence length="534" mass="57125">MTAIALLLSTLFAGLALASPAPRADTAVNTTSCNSDTFVYQQLVGYGLTASDSRDKFGDTAGGIGSSAVIDPKSWTVDKKGVYSGILWGLPDRGWNTEGTLNFQPRVHKFKITFKPDYTSTVQNPSSSPNLQLQYLDTIRFTDPAGIPLTGLDPDAHGPYLTYPGFPDLPSATYTGDGFGLDGPGGRRVSMDSEGIVLMDDGSFWISDEYGPYIYHFSPSGQMLSAIRPPPAIIPMRNGTDSFSAASPPRYDPDIEVLPESNPTGRANNQGFEGLTSSPDGKTLYVLTQSALDQDGGLKSANRRNARFLQYDISADPSKAAAPALKAEYVVQLPLYSYSNNTKVAAQSEVHYISSTQFLVLARDSGAGHGQDSSASLYRHIDVFDISKATNIAGSTYDCTTCSIASNSNSTGVVLNPAIVPATYCPWLDFNVNSQLNRFSLHNGGAQDAGLLNEKWESIALVPVINPSSAPKCKDGDGDGYTKTSTDGDSEYFLFSLSDNDFITQNGFMDGGNLAYADESGISQFLVQKPDGMV</sequence>
<evidence type="ECO:0000256" key="1">
    <source>
        <dbReference type="SAM" id="SignalP"/>
    </source>
</evidence>
<evidence type="ECO:0000313" key="4">
    <source>
        <dbReference type="Proteomes" id="UP001345827"/>
    </source>
</evidence>
<gene>
    <name evidence="3" type="ORF">LTR25_001068</name>
</gene>
<dbReference type="Pfam" id="PF13449">
    <property type="entry name" value="Phytase-like"/>
    <property type="match status" value="1"/>
</dbReference>
<organism evidence="3 4">
    <name type="scientific">Vermiconidia calcicola</name>
    <dbReference type="NCBI Taxonomy" id="1690605"/>
    <lineage>
        <taxon>Eukaryota</taxon>
        <taxon>Fungi</taxon>
        <taxon>Dikarya</taxon>
        <taxon>Ascomycota</taxon>
        <taxon>Pezizomycotina</taxon>
        <taxon>Dothideomycetes</taxon>
        <taxon>Dothideomycetidae</taxon>
        <taxon>Mycosphaerellales</taxon>
        <taxon>Extremaceae</taxon>
        <taxon>Vermiconidia</taxon>
    </lineage>
</organism>
<dbReference type="PANTHER" id="PTHR37957">
    <property type="entry name" value="BLR7070 PROTEIN"/>
    <property type="match status" value="1"/>
</dbReference>
<evidence type="ECO:0000313" key="3">
    <source>
        <dbReference type="EMBL" id="KAK5543454.1"/>
    </source>
</evidence>
<dbReference type="SUPFAM" id="SSF63825">
    <property type="entry name" value="YWTD domain"/>
    <property type="match status" value="1"/>
</dbReference>
<keyword evidence="4" id="KW-1185">Reference proteome</keyword>
<feature type="domain" description="Phytase-like" evidence="2">
    <location>
        <begin position="104"/>
        <end position="391"/>
    </location>
</feature>
<proteinExistence type="predicted"/>
<evidence type="ECO:0000259" key="2">
    <source>
        <dbReference type="Pfam" id="PF13449"/>
    </source>
</evidence>